<feature type="domain" description="Lipase" evidence="6">
    <location>
        <begin position="35"/>
        <end position="271"/>
    </location>
</feature>
<dbReference type="SUPFAM" id="SSF53474">
    <property type="entry name" value="alpha/beta-Hydrolases"/>
    <property type="match status" value="4"/>
</dbReference>
<dbReference type="GO" id="GO:0016042">
    <property type="term" value="P:lipid catabolic process"/>
    <property type="evidence" value="ECO:0007669"/>
    <property type="project" value="TreeGrafter"/>
</dbReference>
<dbReference type="PANTHER" id="PTHR11610:SF150">
    <property type="entry name" value="FI01825P-RELATED"/>
    <property type="match status" value="1"/>
</dbReference>
<dbReference type="STRING" id="568069.A0A1J1HR49"/>
<evidence type="ECO:0000313" key="7">
    <source>
        <dbReference type="EMBL" id="CRK90501.1"/>
    </source>
</evidence>
<dbReference type="CDD" id="cd00707">
    <property type="entry name" value="Pancreat_lipase_like"/>
    <property type="match status" value="2"/>
</dbReference>
<sequence length="1235" mass="137533">MHIQKIIITYRHNKSKDKQLLICFGLFWWSLNYRTGITYQLYTKINPVNGQPLVYGNVNSVAFSNFQNSKPTRMIIHGYEQNGRSIINRDLKNSYLLKNDYNIIVVDWSAMVSPYYEYARSRVDMIGVAVSRFIDWLNMNYETLHVVGYDLGAHIAGIAGKNTVRGRIKRIIGLDPSRQHFNENTSSNRLSIGDAKLVEVFHSNGDQLGMFNPIGNIDYYVNDGKTQPECVDKNIDCSHYRSVIVFSRFVNGQHNFAIATCQDINEVASGCTLDPIEIQLEEESPSGIYQINTAAAEAINDEVEILFVGIFVTLVACACSSSIGLLEPINPLFNAYSDVRIMLSTRENRDNPIRLNFRDLSSVQQSPFNSQKPLRVLIHGWWEDETSDINIETSRLLLDYYDFNILFIDWSEGSRTISYLQARNRVPLVGEFLASYLDFLHENNFIDYNRVSIVGFSLGAHMAGITGKLVRRGFINTIVGLDPAGPLFSVNNSADRLDASDAQYVEAIHTNGGSLGSGIGAPIAHADFFPNGGSLQPGCFTNSCHHLRAVAFFIESIETNSFFARRCNSQLQAQLGTCSGEPGAWFGGEPSNFNLTLRGIFHFVTNSNSPIKMNFLLIHKLTFVVQLLVIIQVSGFIAERDVILFLRNFNGSLFDEARYQLDNITKIKEFSFKVSKPTIFLIHGYLESSVSQHHLMLSKTLLKVKNVNLFFVDWSKGASALVYVDARDRVPEVGKIVATFLESLKKEVNLNYKDVTLIGFSLGGHVAGMTGKSLISGKIGKIIGIDPAGPLFNVSDVEHRLSPLSAEYTECSHTGYKLGMKDPICHVDFYFNSGKIQPGCENSMSYLAKICSHLRGMQIIIEAFNNPKAFYGKRCENFDDAWNGNCNGEPGAFYNNDENEANNLSGVYHVTTNAEPPFGRGLETTALTILACVSSTPVQSEFEPIEQMFDAYRDVRLLLSTRSNRQNPLQLRFRDLLSLQQSPFDRTKPLRVLIHGWLEDETSDIKVETSREFLDFYDFNVIFVDWSEGASTLNYISARNRVPTVGTFVASYLDFLHENNFIDFNRVSLVGFSLGAHIAGMTGKNVRRGKINTIIGLDPAGPLFSINNPAERLAVGDAMYVEGIHTNGGLLAAGIGAPIGNADFFPNGGSGQPGCWTNTCSHGRAVEYYVESIRSNRFLAVQCANESDAGRGRCSGQPGAWMGGEPSNFDKSLRGIFYLETNRNSPFAQGPLKPQ</sequence>
<feature type="domain" description="Lipase" evidence="6">
    <location>
        <begin position="337"/>
        <end position="578"/>
    </location>
</feature>
<dbReference type="AlphaFoldDB" id="A0A1J1HR49"/>
<name>A0A1J1HR49_9DIPT</name>
<reference evidence="7 8" key="1">
    <citation type="submission" date="2015-04" db="EMBL/GenBank/DDBJ databases">
        <authorList>
            <person name="Syromyatnikov M.Y."/>
            <person name="Popov V.N."/>
        </authorList>
    </citation>
    <scope>NUCLEOTIDE SEQUENCE [LARGE SCALE GENOMIC DNA]</scope>
</reference>
<dbReference type="Pfam" id="PF00151">
    <property type="entry name" value="Lipase"/>
    <property type="match status" value="4"/>
</dbReference>
<comment type="similarity">
    <text evidence="2 4">Belongs to the AB hydrolase superfamily. Lipase family.</text>
</comment>
<dbReference type="Gene3D" id="3.40.50.1820">
    <property type="entry name" value="alpha/beta hydrolase"/>
    <property type="match status" value="4"/>
</dbReference>
<dbReference type="Proteomes" id="UP000183832">
    <property type="component" value="Unassembled WGS sequence"/>
</dbReference>
<proteinExistence type="inferred from homology"/>
<dbReference type="EMBL" id="CVRI01000019">
    <property type="protein sequence ID" value="CRK90501.1"/>
    <property type="molecule type" value="Genomic_DNA"/>
</dbReference>
<accession>A0A1J1HR49</accession>
<gene>
    <name evidence="7" type="ORF">CLUMA_CG004131</name>
</gene>
<keyword evidence="5" id="KW-0812">Transmembrane</keyword>
<keyword evidence="5" id="KW-0472">Membrane</keyword>
<feature type="transmembrane region" description="Helical" evidence="5">
    <location>
        <begin position="20"/>
        <end position="42"/>
    </location>
</feature>
<keyword evidence="5" id="KW-1133">Transmembrane helix</keyword>
<dbReference type="InterPro" id="IPR000734">
    <property type="entry name" value="TAG_lipase"/>
</dbReference>
<dbReference type="InterPro" id="IPR029058">
    <property type="entry name" value="AB_hydrolase_fold"/>
</dbReference>
<evidence type="ECO:0000256" key="1">
    <source>
        <dbReference type="ARBA" id="ARBA00004613"/>
    </source>
</evidence>
<feature type="domain" description="Lipase" evidence="6">
    <location>
        <begin position="662"/>
        <end position="887"/>
    </location>
</feature>
<dbReference type="GO" id="GO:0017171">
    <property type="term" value="F:serine hydrolase activity"/>
    <property type="evidence" value="ECO:0007669"/>
    <property type="project" value="TreeGrafter"/>
</dbReference>
<feature type="domain" description="Lipase" evidence="6">
    <location>
        <begin position="953"/>
        <end position="1227"/>
    </location>
</feature>
<evidence type="ECO:0000259" key="6">
    <source>
        <dbReference type="Pfam" id="PF00151"/>
    </source>
</evidence>
<evidence type="ECO:0000313" key="8">
    <source>
        <dbReference type="Proteomes" id="UP000183832"/>
    </source>
</evidence>
<evidence type="ECO:0000256" key="2">
    <source>
        <dbReference type="ARBA" id="ARBA00010701"/>
    </source>
</evidence>
<evidence type="ECO:0000256" key="4">
    <source>
        <dbReference type="RuleBase" id="RU004262"/>
    </source>
</evidence>
<dbReference type="InterPro" id="IPR013818">
    <property type="entry name" value="Lipase"/>
</dbReference>
<comment type="subcellular location">
    <subcellularLocation>
        <location evidence="1">Secreted</location>
    </subcellularLocation>
</comment>
<dbReference type="PRINTS" id="PR00821">
    <property type="entry name" value="TAGLIPASE"/>
</dbReference>
<dbReference type="GO" id="GO:0016298">
    <property type="term" value="F:lipase activity"/>
    <property type="evidence" value="ECO:0007669"/>
    <property type="project" value="InterPro"/>
</dbReference>
<dbReference type="PANTHER" id="PTHR11610">
    <property type="entry name" value="LIPASE"/>
    <property type="match status" value="1"/>
</dbReference>
<keyword evidence="8" id="KW-1185">Reference proteome</keyword>
<organism evidence="7 8">
    <name type="scientific">Clunio marinus</name>
    <dbReference type="NCBI Taxonomy" id="568069"/>
    <lineage>
        <taxon>Eukaryota</taxon>
        <taxon>Metazoa</taxon>
        <taxon>Ecdysozoa</taxon>
        <taxon>Arthropoda</taxon>
        <taxon>Hexapoda</taxon>
        <taxon>Insecta</taxon>
        <taxon>Pterygota</taxon>
        <taxon>Neoptera</taxon>
        <taxon>Endopterygota</taxon>
        <taxon>Diptera</taxon>
        <taxon>Nematocera</taxon>
        <taxon>Chironomoidea</taxon>
        <taxon>Chironomidae</taxon>
        <taxon>Clunio</taxon>
    </lineage>
</organism>
<dbReference type="GO" id="GO:0005615">
    <property type="term" value="C:extracellular space"/>
    <property type="evidence" value="ECO:0007669"/>
    <property type="project" value="TreeGrafter"/>
</dbReference>
<dbReference type="InterPro" id="IPR033906">
    <property type="entry name" value="Lipase_N"/>
</dbReference>
<protein>
    <submittedName>
        <fullName evidence="7">CLUMA_CG004131, isoform A</fullName>
    </submittedName>
</protein>
<dbReference type="OrthoDB" id="199913at2759"/>
<keyword evidence="3" id="KW-0964">Secreted</keyword>
<evidence type="ECO:0000256" key="5">
    <source>
        <dbReference type="SAM" id="Phobius"/>
    </source>
</evidence>
<evidence type="ECO:0000256" key="3">
    <source>
        <dbReference type="ARBA" id="ARBA00022525"/>
    </source>
</evidence>